<evidence type="ECO:0000313" key="2">
    <source>
        <dbReference type="Proteomes" id="UP000768646"/>
    </source>
</evidence>
<name>A0ACB7CBW6_9ASCO</name>
<sequence>MTRLLQILVREISEVAARRVRLIQHVAQMHDGNVYWLNTIFLEKKDIDRYFGNKGFQHKIHTYHVLGHALSSLTLPLAPEALEDYFKNYLSVLNNWEAAITRDLWTPRMKALFSARSFRKSSLGIEGRVLDEEKSLVLPHVAFTPSYTQTILALCDLLREAYTVMMNFISSGGAYHRFIETFYRVDHKTDNLRAGPVPNDTVCRGEAPCPLFSQIAQSTEPAQITKNIKHIPSKNPPKEECISVDAPKTSFQIPEDSHSQKLLEMLSNHFHDLQNVTHDRCKKDLFSLAEKTIQTLSDAPNDPTFQHMQCELENAQADCTFIMNQEKILQEAQQRLITCLKEYTKEAKQIQTEIQTLLLPTGPFELTEDIWTDIDALLEEANILTDKYLHKMKNSMQKCNEVDQEHKRKLMNQLF</sequence>
<dbReference type="Proteomes" id="UP000768646">
    <property type="component" value="Unassembled WGS sequence"/>
</dbReference>
<comment type="caution">
    <text evidence="1">The sequence shown here is derived from an EMBL/GenBank/DDBJ whole genome shotgun (WGS) entry which is preliminary data.</text>
</comment>
<accession>A0ACB7CBW6</accession>
<proteinExistence type="predicted"/>
<reference evidence="1 2" key="1">
    <citation type="journal article" date="2021" name="Commun. Biol.">
        <title>Genomic insights into the host specific adaptation of the Pneumocystis genus.</title>
        <authorList>
            <person name="Cisse O.H."/>
            <person name="Ma L."/>
            <person name="Dekker J.P."/>
            <person name="Khil P.P."/>
            <person name="Youn J.-H."/>
            <person name="Brenchley J.M."/>
            <person name="Blair R."/>
            <person name="Pahar B."/>
            <person name="Chabe M."/>
            <person name="Van Rompay K.K.A."/>
            <person name="Keesler R."/>
            <person name="Sukura A."/>
            <person name="Hirsch V."/>
            <person name="Kutty G."/>
            <person name="Liu Y."/>
            <person name="Peng L."/>
            <person name="Chen J."/>
            <person name="Song J."/>
            <person name="Weissenbacher-Lang C."/>
            <person name="Xu J."/>
            <person name="Upham N.S."/>
            <person name="Stajich J.E."/>
            <person name="Cuomo C.A."/>
            <person name="Cushion M.T."/>
            <person name="Kovacs J.A."/>
        </authorList>
    </citation>
    <scope>NUCLEOTIDE SEQUENCE [LARGE SCALE GENOMIC DNA]</scope>
    <source>
        <strain evidence="1 2">RABM</strain>
    </source>
</reference>
<keyword evidence="2" id="KW-1185">Reference proteome</keyword>
<protein>
    <submittedName>
        <fullName evidence="1">Uncharacterized protein</fullName>
    </submittedName>
</protein>
<dbReference type="EMBL" id="JABTEG010000004">
    <property type="protein sequence ID" value="KAG4305068.1"/>
    <property type="molecule type" value="Genomic_DNA"/>
</dbReference>
<gene>
    <name evidence="1" type="ORF">PORY_001238</name>
</gene>
<organism evidence="1 2">
    <name type="scientific">Pneumocystis oryctolagi</name>
    <dbReference type="NCBI Taxonomy" id="42067"/>
    <lineage>
        <taxon>Eukaryota</taxon>
        <taxon>Fungi</taxon>
        <taxon>Dikarya</taxon>
        <taxon>Ascomycota</taxon>
        <taxon>Taphrinomycotina</taxon>
        <taxon>Pneumocystomycetes</taxon>
        <taxon>Pneumocystaceae</taxon>
        <taxon>Pneumocystis</taxon>
    </lineage>
</organism>
<evidence type="ECO:0000313" key="1">
    <source>
        <dbReference type="EMBL" id="KAG4305068.1"/>
    </source>
</evidence>